<dbReference type="InterPro" id="IPR039537">
    <property type="entry name" value="Retrotran_Ty1/copia-like"/>
</dbReference>
<dbReference type="GO" id="GO:0003676">
    <property type="term" value="F:nucleic acid binding"/>
    <property type="evidence" value="ECO:0007669"/>
    <property type="project" value="InterPro"/>
</dbReference>
<feature type="domain" description="Integrase catalytic" evidence="4">
    <location>
        <begin position="1"/>
        <end position="91"/>
    </location>
</feature>
<dbReference type="InterPro" id="IPR036397">
    <property type="entry name" value="RNaseH_sf"/>
</dbReference>
<evidence type="ECO:0000259" key="4">
    <source>
        <dbReference type="PROSITE" id="PS50994"/>
    </source>
</evidence>
<dbReference type="PANTHER" id="PTHR42648:SF21">
    <property type="entry name" value="CYSTEINE-RICH RLK (RECEPTOR-LIKE PROTEIN KINASE) 8"/>
    <property type="match status" value="1"/>
</dbReference>
<sequence length="468" mass="52752">MAENSKLSVQKLRRDLGLEHQFSSPHTPPQSCVVERKNRTLVEMARTMLDEHRTPRRFWAEVVNMACYIANRIFLRAFLGKTSYELRFGRQPSVKHLRAFGCRCFVLKKAGHLDKFESRCLDVIFLGYASNSRAFRVWILEAKQVVETCEVSFDETMPCTTPAFEISGDDEEGTPIFEDKEGAVDIGDAGATAPAAAPAPSTTSSDDEGGPLPMASSSLPRQQAHAETGPAEDAGEVTSEIVPSRQVQRDHPPHRMIGDIHQRVTRSSVNSLAFFSHSAYVASFEPRDVSYALSDPNWVNAVHEELENFEKNHVWDLVEPPPNCRPIGTKWVFKNKQGEDGMVVRTKARLVAQGFYQKEGIDYEEIFAPVARLEAIKILLAFAASKSFKLQQMDVKSAFLNGFIEEEVYVRQPPGFESARFPDRVYKLRKALYGLKQAPRACFAEQMSREFEMSLMGELQFFLGLQIK</sequence>
<keyword evidence="6" id="KW-1185">Reference proteome</keyword>
<dbReference type="InterPro" id="IPR012337">
    <property type="entry name" value="RNaseH-like_sf"/>
</dbReference>
<evidence type="ECO:0000313" key="5">
    <source>
        <dbReference type="EMBL" id="WVZ58074.1"/>
    </source>
</evidence>
<dbReference type="Gene3D" id="3.30.420.10">
    <property type="entry name" value="Ribonuclease H-like superfamily/Ribonuclease H"/>
    <property type="match status" value="1"/>
</dbReference>
<feature type="region of interest" description="Disordered" evidence="3">
    <location>
        <begin position="190"/>
        <end position="256"/>
    </location>
</feature>
<gene>
    <name evidence="5" type="ORF">U9M48_008383</name>
</gene>
<evidence type="ECO:0000256" key="3">
    <source>
        <dbReference type="SAM" id="MobiDB-lite"/>
    </source>
</evidence>
<dbReference type="GO" id="GO:0015074">
    <property type="term" value="P:DNA integration"/>
    <property type="evidence" value="ECO:0007669"/>
    <property type="project" value="InterPro"/>
</dbReference>
<keyword evidence="2" id="KW-0378">Hydrolase</keyword>
<dbReference type="Proteomes" id="UP001341281">
    <property type="component" value="Chromosome 02"/>
</dbReference>
<dbReference type="PANTHER" id="PTHR42648">
    <property type="entry name" value="TRANSPOSASE, PUTATIVE-RELATED"/>
    <property type="match status" value="1"/>
</dbReference>
<evidence type="ECO:0000256" key="2">
    <source>
        <dbReference type="ARBA" id="ARBA00022801"/>
    </source>
</evidence>
<feature type="compositionally biased region" description="Basic and acidic residues" evidence="3">
    <location>
        <begin position="247"/>
        <end position="256"/>
    </location>
</feature>
<evidence type="ECO:0000313" key="6">
    <source>
        <dbReference type="Proteomes" id="UP001341281"/>
    </source>
</evidence>
<organism evidence="5 6">
    <name type="scientific">Paspalum notatum var. saurae</name>
    <dbReference type="NCBI Taxonomy" id="547442"/>
    <lineage>
        <taxon>Eukaryota</taxon>
        <taxon>Viridiplantae</taxon>
        <taxon>Streptophyta</taxon>
        <taxon>Embryophyta</taxon>
        <taxon>Tracheophyta</taxon>
        <taxon>Spermatophyta</taxon>
        <taxon>Magnoliopsida</taxon>
        <taxon>Liliopsida</taxon>
        <taxon>Poales</taxon>
        <taxon>Poaceae</taxon>
        <taxon>PACMAD clade</taxon>
        <taxon>Panicoideae</taxon>
        <taxon>Andropogonodae</taxon>
        <taxon>Paspaleae</taxon>
        <taxon>Paspalinae</taxon>
        <taxon>Paspalum</taxon>
    </lineage>
</organism>
<reference evidence="5 6" key="1">
    <citation type="submission" date="2024-02" db="EMBL/GenBank/DDBJ databases">
        <title>High-quality chromosome-scale genome assembly of Pensacola bahiagrass (Paspalum notatum Flugge var. saurae).</title>
        <authorList>
            <person name="Vega J.M."/>
            <person name="Podio M."/>
            <person name="Orjuela J."/>
            <person name="Siena L.A."/>
            <person name="Pessino S.C."/>
            <person name="Combes M.C."/>
            <person name="Mariac C."/>
            <person name="Albertini E."/>
            <person name="Pupilli F."/>
            <person name="Ortiz J.P.A."/>
            <person name="Leblanc O."/>
        </authorList>
    </citation>
    <scope>NUCLEOTIDE SEQUENCE [LARGE SCALE GENOMIC DNA]</scope>
    <source>
        <strain evidence="5">R1</strain>
        <tissue evidence="5">Leaf</tissue>
    </source>
</reference>
<protein>
    <recommendedName>
        <fullName evidence="4">Integrase catalytic domain-containing protein</fullName>
    </recommendedName>
</protein>
<dbReference type="Pfam" id="PF25597">
    <property type="entry name" value="SH3_retrovirus"/>
    <property type="match status" value="1"/>
</dbReference>
<dbReference type="PROSITE" id="PS50994">
    <property type="entry name" value="INTEGRASE"/>
    <property type="match status" value="1"/>
</dbReference>
<accession>A0AAQ3SPY8</accession>
<dbReference type="EMBL" id="CP144746">
    <property type="protein sequence ID" value="WVZ58074.1"/>
    <property type="molecule type" value="Genomic_DNA"/>
</dbReference>
<dbReference type="Pfam" id="PF07727">
    <property type="entry name" value="RVT_2"/>
    <property type="match status" value="1"/>
</dbReference>
<keyword evidence="1" id="KW-0479">Metal-binding</keyword>
<dbReference type="InterPro" id="IPR057670">
    <property type="entry name" value="SH3_retrovirus"/>
</dbReference>
<dbReference type="InterPro" id="IPR043502">
    <property type="entry name" value="DNA/RNA_pol_sf"/>
</dbReference>
<dbReference type="GO" id="GO:0046872">
    <property type="term" value="F:metal ion binding"/>
    <property type="evidence" value="ECO:0007669"/>
    <property type="project" value="UniProtKB-KW"/>
</dbReference>
<proteinExistence type="predicted"/>
<dbReference type="InterPro" id="IPR001584">
    <property type="entry name" value="Integrase_cat-core"/>
</dbReference>
<dbReference type="InterPro" id="IPR013103">
    <property type="entry name" value="RVT_2"/>
</dbReference>
<dbReference type="AlphaFoldDB" id="A0AAQ3SPY8"/>
<feature type="compositionally biased region" description="Low complexity" evidence="3">
    <location>
        <begin position="190"/>
        <end position="204"/>
    </location>
</feature>
<evidence type="ECO:0000256" key="1">
    <source>
        <dbReference type="ARBA" id="ARBA00022723"/>
    </source>
</evidence>
<name>A0AAQ3SPY8_PASNO</name>
<dbReference type="SUPFAM" id="SSF56672">
    <property type="entry name" value="DNA/RNA polymerases"/>
    <property type="match status" value="1"/>
</dbReference>
<dbReference type="SUPFAM" id="SSF53098">
    <property type="entry name" value="Ribonuclease H-like"/>
    <property type="match status" value="1"/>
</dbReference>
<dbReference type="GO" id="GO:0016787">
    <property type="term" value="F:hydrolase activity"/>
    <property type="evidence" value="ECO:0007669"/>
    <property type="project" value="UniProtKB-KW"/>
</dbReference>